<protein>
    <submittedName>
        <fullName evidence="2">Acyl-CoA N-acyltransferase</fullName>
    </submittedName>
</protein>
<evidence type="ECO:0000313" key="3">
    <source>
        <dbReference type="Proteomes" id="UP000799302"/>
    </source>
</evidence>
<dbReference type="Gene3D" id="3.40.630.30">
    <property type="match status" value="1"/>
</dbReference>
<dbReference type="OrthoDB" id="2115692at2759"/>
<dbReference type="GO" id="GO:0016747">
    <property type="term" value="F:acyltransferase activity, transferring groups other than amino-acyl groups"/>
    <property type="evidence" value="ECO:0007669"/>
    <property type="project" value="InterPro"/>
</dbReference>
<keyword evidence="2" id="KW-0808">Transferase</keyword>
<sequence length="214" mass="24417">MPPFNILPVEEADLLEVVHVRYEAYAPHLTVLWHRKPSEETFKQLASEMAESLNSKTGAMFKAVDVETGRMAGVSSWKVYETTPSVEELEESFEDRSFPEEYNAEARAAFMANILQARKDYAIQRPNVSLDSLTVSPDFQRRGVGRLLMQWGMDKADKLGLENYLEASQAGKKLYESCGFRAIKEMQFDMRPWGVERTAIHAVMFRQPVQAKSD</sequence>
<reference evidence="2" key="1">
    <citation type="journal article" date="2020" name="Stud. Mycol.">
        <title>101 Dothideomycetes genomes: a test case for predicting lifestyles and emergence of pathogens.</title>
        <authorList>
            <person name="Haridas S."/>
            <person name="Albert R."/>
            <person name="Binder M."/>
            <person name="Bloem J."/>
            <person name="Labutti K."/>
            <person name="Salamov A."/>
            <person name="Andreopoulos B."/>
            <person name="Baker S."/>
            <person name="Barry K."/>
            <person name="Bills G."/>
            <person name="Bluhm B."/>
            <person name="Cannon C."/>
            <person name="Castanera R."/>
            <person name="Culley D."/>
            <person name="Daum C."/>
            <person name="Ezra D."/>
            <person name="Gonzalez J."/>
            <person name="Henrissat B."/>
            <person name="Kuo A."/>
            <person name="Liang C."/>
            <person name="Lipzen A."/>
            <person name="Lutzoni F."/>
            <person name="Magnuson J."/>
            <person name="Mondo S."/>
            <person name="Nolan M."/>
            <person name="Ohm R."/>
            <person name="Pangilinan J."/>
            <person name="Park H.-J."/>
            <person name="Ramirez L."/>
            <person name="Alfaro M."/>
            <person name="Sun H."/>
            <person name="Tritt A."/>
            <person name="Yoshinaga Y."/>
            <person name="Zwiers L.-H."/>
            <person name="Turgeon B."/>
            <person name="Goodwin S."/>
            <person name="Spatafora J."/>
            <person name="Crous P."/>
            <person name="Grigoriev I."/>
        </authorList>
    </citation>
    <scope>NUCLEOTIDE SEQUENCE</scope>
    <source>
        <strain evidence="2">CBS 115976</strain>
    </source>
</reference>
<dbReference type="SUPFAM" id="SSF55729">
    <property type="entry name" value="Acyl-CoA N-acyltransferases (Nat)"/>
    <property type="match status" value="1"/>
</dbReference>
<keyword evidence="2" id="KW-0012">Acyltransferase</keyword>
<evidence type="ECO:0000313" key="2">
    <source>
        <dbReference type="EMBL" id="KAF2674879.1"/>
    </source>
</evidence>
<organism evidence="2 3">
    <name type="scientific">Microthyrium microscopicum</name>
    <dbReference type="NCBI Taxonomy" id="703497"/>
    <lineage>
        <taxon>Eukaryota</taxon>
        <taxon>Fungi</taxon>
        <taxon>Dikarya</taxon>
        <taxon>Ascomycota</taxon>
        <taxon>Pezizomycotina</taxon>
        <taxon>Dothideomycetes</taxon>
        <taxon>Dothideomycetes incertae sedis</taxon>
        <taxon>Microthyriales</taxon>
        <taxon>Microthyriaceae</taxon>
        <taxon>Microthyrium</taxon>
    </lineage>
</organism>
<dbReference type="PANTHER" id="PTHR42791:SF14">
    <property type="entry name" value="N-ACETYLTRANSFERASE DOMAIN-CONTAINING PROTEIN"/>
    <property type="match status" value="1"/>
</dbReference>
<dbReference type="InterPro" id="IPR000182">
    <property type="entry name" value="GNAT_dom"/>
</dbReference>
<accession>A0A6A6URE1</accession>
<evidence type="ECO:0000259" key="1">
    <source>
        <dbReference type="PROSITE" id="PS51186"/>
    </source>
</evidence>
<dbReference type="InterPro" id="IPR052523">
    <property type="entry name" value="Trichothecene_AcTrans"/>
</dbReference>
<proteinExistence type="predicted"/>
<feature type="domain" description="N-acetyltransferase" evidence="1">
    <location>
        <begin position="72"/>
        <end position="210"/>
    </location>
</feature>
<dbReference type="CDD" id="cd04301">
    <property type="entry name" value="NAT_SF"/>
    <property type="match status" value="1"/>
</dbReference>
<gene>
    <name evidence="2" type="ORF">BT63DRAFT_420139</name>
</gene>
<dbReference type="InterPro" id="IPR016181">
    <property type="entry name" value="Acyl_CoA_acyltransferase"/>
</dbReference>
<dbReference type="PANTHER" id="PTHR42791">
    <property type="entry name" value="GNAT FAMILY ACETYLTRANSFERASE"/>
    <property type="match status" value="1"/>
</dbReference>
<dbReference type="EMBL" id="MU004230">
    <property type="protein sequence ID" value="KAF2674879.1"/>
    <property type="molecule type" value="Genomic_DNA"/>
</dbReference>
<name>A0A6A6URE1_9PEZI</name>
<dbReference type="AlphaFoldDB" id="A0A6A6URE1"/>
<dbReference type="PROSITE" id="PS51186">
    <property type="entry name" value="GNAT"/>
    <property type="match status" value="1"/>
</dbReference>
<keyword evidence="3" id="KW-1185">Reference proteome</keyword>
<dbReference type="Pfam" id="PF00583">
    <property type="entry name" value="Acetyltransf_1"/>
    <property type="match status" value="1"/>
</dbReference>
<dbReference type="Proteomes" id="UP000799302">
    <property type="component" value="Unassembled WGS sequence"/>
</dbReference>